<dbReference type="AlphaFoldDB" id="A0A6D2HJK7"/>
<dbReference type="InterPro" id="IPR044202">
    <property type="entry name" value="LETM1/MDM38-like"/>
</dbReference>
<keyword evidence="5" id="KW-1185">Reference proteome</keyword>
<name>A0A6D2HJK7_9BRAS</name>
<feature type="transmembrane region" description="Helical" evidence="3">
    <location>
        <begin position="821"/>
        <end position="844"/>
    </location>
</feature>
<keyword evidence="3" id="KW-1133">Transmembrane helix</keyword>
<accession>A0A6D2HJK7</accession>
<evidence type="ECO:0000256" key="2">
    <source>
        <dbReference type="SAM" id="MobiDB-lite"/>
    </source>
</evidence>
<feature type="coiled-coil region" evidence="1">
    <location>
        <begin position="550"/>
        <end position="613"/>
    </location>
</feature>
<dbReference type="GO" id="GO:0005743">
    <property type="term" value="C:mitochondrial inner membrane"/>
    <property type="evidence" value="ECO:0007669"/>
    <property type="project" value="InterPro"/>
</dbReference>
<dbReference type="EMBL" id="CACVBM020000222">
    <property type="protein sequence ID" value="CAA7016115.1"/>
    <property type="molecule type" value="Genomic_DNA"/>
</dbReference>
<dbReference type="PANTHER" id="PTHR14009">
    <property type="entry name" value="LEUCINE ZIPPER-EF-HAND CONTAINING TRANSMEMBRANE PROTEIN"/>
    <property type="match status" value="1"/>
</dbReference>
<comment type="caution">
    <text evidence="4">The sequence shown here is derived from an EMBL/GenBank/DDBJ whole genome shotgun (WGS) entry which is preliminary data.</text>
</comment>
<evidence type="ECO:0000313" key="5">
    <source>
        <dbReference type="Proteomes" id="UP000467841"/>
    </source>
</evidence>
<gene>
    <name evidence="4" type="ORF">MERR_LOCUS3350</name>
</gene>
<organism evidence="4 5">
    <name type="scientific">Microthlaspi erraticum</name>
    <dbReference type="NCBI Taxonomy" id="1685480"/>
    <lineage>
        <taxon>Eukaryota</taxon>
        <taxon>Viridiplantae</taxon>
        <taxon>Streptophyta</taxon>
        <taxon>Embryophyta</taxon>
        <taxon>Tracheophyta</taxon>
        <taxon>Spermatophyta</taxon>
        <taxon>Magnoliopsida</taxon>
        <taxon>eudicotyledons</taxon>
        <taxon>Gunneridae</taxon>
        <taxon>Pentapetalae</taxon>
        <taxon>rosids</taxon>
        <taxon>malvids</taxon>
        <taxon>Brassicales</taxon>
        <taxon>Brassicaceae</taxon>
        <taxon>Coluteocarpeae</taxon>
        <taxon>Microthlaspi</taxon>
    </lineage>
</organism>
<feature type="region of interest" description="Disordered" evidence="2">
    <location>
        <begin position="654"/>
        <end position="686"/>
    </location>
</feature>
<evidence type="ECO:0000256" key="1">
    <source>
        <dbReference type="SAM" id="Coils"/>
    </source>
</evidence>
<dbReference type="Proteomes" id="UP000467841">
    <property type="component" value="Unassembled WGS sequence"/>
</dbReference>
<dbReference type="OrthoDB" id="275278at2759"/>
<sequence length="890" mass="99333">MAVQIQRPGLLSSSSSNQCQPRMSIVTLISCKKAAHLDCLSDCWSNPRNQLLVRYGFLERSLNRKPLKRSRKLVQPFLRASGDDGVAVNGSPQSRSSGDIEKLRANLTGSLQDESNCNGLIQALHDAARTIELAVKEKITPSRFLWFSATWLGADRNAWAKTLSYQASLYSLLQAVNEISSRGNNRDEDINVFVQRSLSRQAAPLESMMRDNLSSKHPEAYEWFWSEQVPSVVTSFVNYIEGDQRFLAATSVYTKGKSSAVSNDIEVSLLMLVLNCIAAITKLGPAKFSCPPFFSSLPDTTGRLMEKVVDFVPLPQAYHSIKSIGLQREFLTHFGPRAALGTVKGDFATAEVVFWIDLIQKQLQRAIDREKIWARLTTSESIEVLERDLAIFGFFIALGRSTQSYLAANGFDSLENPLEDLVRHLIGGSVLYYPQLSAISSYQLYVEVVCEEMEWIPFYPNNTGAQPPKQSHGHRSKPEGPPNFEVIPQVLDVCSYWLQSFIKHSKWPENPSNVKAARFLSKGHKTVIRCKEELAISKNASSTVREADSFDKALESVDEALVRLESLLQELYVSKSSSGKEQIKAACSDLEKIRKLKKEAEFLEATFRAKTASLQQGGDKNDSQESYKVQNRYFKGKDTKNAISSEDQGKSRGFWGFFVRPPKSKPDPELLVDENTGKNGGNLISMDSETNEISRFEILRNELIELEMRVKRSTDQSVDEEDSNQLLLQDAVTEKISEDPGQLSSRSKGVQLVQIPKKENIIETTLHKLREATTDVWQGTQLLATDSAAAVELLRRSLIGDELTGKEKKALRRTVTDLASVIPIGILMLLPVTAVGHAAILAGIQRYVPGLIPSTYGSERLNLLRQLKKVKELQTNETETEEGIEEIANT</sequence>
<dbReference type="PANTHER" id="PTHR14009:SF37">
    <property type="entry name" value="(RAPE) HYPOTHETICAL PROTEIN"/>
    <property type="match status" value="1"/>
</dbReference>
<dbReference type="GO" id="GO:0030003">
    <property type="term" value="P:intracellular monoatomic cation homeostasis"/>
    <property type="evidence" value="ECO:0007669"/>
    <property type="project" value="TreeGrafter"/>
</dbReference>
<evidence type="ECO:0000256" key="3">
    <source>
        <dbReference type="SAM" id="Phobius"/>
    </source>
</evidence>
<proteinExistence type="predicted"/>
<reference evidence="4" key="1">
    <citation type="submission" date="2020-01" db="EMBL/GenBank/DDBJ databases">
        <authorList>
            <person name="Mishra B."/>
        </authorList>
    </citation>
    <scope>NUCLEOTIDE SEQUENCE [LARGE SCALE GENOMIC DNA]</scope>
</reference>
<keyword evidence="3" id="KW-0472">Membrane</keyword>
<keyword evidence="3" id="KW-0812">Transmembrane</keyword>
<keyword evidence="1" id="KW-0175">Coiled coil</keyword>
<evidence type="ECO:0000313" key="4">
    <source>
        <dbReference type="EMBL" id="CAA7016115.1"/>
    </source>
</evidence>
<protein>
    <submittedName>
        <fullName evidence="4">Uncharacterized protein</fullName>
    </submittedName>
</protein>